<dbReference type="AlphaFoldDB" id="A0A6G8QRX0"/>
<evidence type="ECO:0000256" key="11">
    <source>
        <dbReference type="ARBA" id="ARBA00022967"/>
    </source>
</evidence>
<comment type="cofactor">
    <cofactor evidence="18">
        <name>Cu cation</name>
        <dbReference type="ChEBI" id="CHEBI:23378"/>
    </cofactor>
    <text evidence="18">Binds a copper A center.</text>
</comment>
<dbReference type="InterPro" id="IPR036257">
    <property type="entry name" value="Cyt_c_oxidase_su2_TM_sf"/>
</dbReference>
<dbReference type="GO" id="GO:0005743">
    <property type="term" value="C:mitochondrial inner membrane"/>
    <property type="evidence" value="ECO:0007669"/>
    <property type="project" value="UniProtKB-SubCell"/>
</dbReference>
<keyword evidence="7 18" id="KW-0812">Transmembrane</keyword>
<comment type="function">
    <text evidence="18">Component of the cytochrome c oxidase, the last enzyme in the mitochondrial electron transport chain which drives oxidative phosphorylation. The respiratory chain contains 3 multisubunit complexes succinate dehydrogenase (complex II, CII), ubiquinol-cytochrome c oxidoreductase (cytochrome b-c1 complex, complex III, CIII) and cytochrome c oxidase (complex IV, CIV), that cooperate to transfer electrons derived from NADH and succinate to molecular oxygen, creating an electrochemical gradient over the inner membrane that drives transmembrane transport and the ATP synthase. Cytochrome c oxidase is the component of the respiratory chain that catalyzes the reduction of oxygen to water. Electrons originating from reduced cytochrome c in the intermembrane space (IMS) are transferred via the dinuclear copper A center (CU(A)) of subunit 2 and heme A of subunit 1 to the active site in subunit 1, a binuclear center (BNC) formed by heme A3 and copper B (CU(B)). The BNC reduces molecular oxygen to 2 water molecules using 4 electrons from cytochrome c in the IMS and 4 protons from the mitochondrial matrix.</text>
</comment>
<keyword evidence="15 18" id="KW-0496">Mitochondrion</keyword>
<evidence type="ECO:0000256" key="8">
    <source>
        <dbReference type="ARBA" id="ARBA00022723"/>
    </source>
</evidence>
<evidence type="ECO:0000256" key="10">
    <source>
        <dbReference type="ARBA" id="ARBA00022842"/>
    </source>
</evidence>
<dbReference type="PANTHER" id="PTHR22888:SF9">
    <property type="entry name" value="CYTOCHROME C OXIDASE SUBUNIT 2"/>
    <property type="match status" value="1"/>
</dbReference>
<dbReference type="GO" id="GO:0004129">
    <property type="term" value="F:cytochrome-c oxidase activity"/>
    <property type="evidence" value="ECO:0007669"/>
    <property type="project" value="UniProtKB-EC"/>
</dbReference>
<dbReference type="Gene3D" id="2.60.40.420">
    <property type="entry name" value="Cupredoxins - blue copper proteins"/>
    <property type="match status" value="1"/>
</dbReference>
<keyword evidence="10" id="KW-0460">Magnesium</keyword>
<evidence type="ECO:0000256" key="18">
    <source>
        <dbReference type="RuleBase" id="RU000457"/>
    </source>
</evidence>
<comment type="similarity">
    <text evidence="2 18">Belongs to the cytochrome c oxidase subunit 2 family.</text>
</comment>
<name>A0A6G8QRX0_9NEOP</name>
<dbReference type="InterPro" id="IPR008972">
    <property type="entry name" value="Cupredoxin"/>
</dbReference>
<keyword evidence="11" id="KW-1278">Translocase</keyword>
<evidence type="ECO:0000256" key="12">
    <source>
        <dbReference type="ARBA" id="ARBA00022982"/>
    </source>
</evidence>
<keyword evidence="14 18" id="KW-0186">Copper</keyword>
<evidence type="ECO:0000256" key="9">
    <source>
        <dbReference type="ARBA" id="ARBA00022792"/>
    </source>
</evidence>
<evidence type="ECO:0000256" key="15">
    <source>
        <dbReference type="ARBA" id="ARBA00023128"/>
    </source>
</evidence>
<dbReference type="InterPro" id="IPR045187">
    <property type="entry name" value="CcO_II"/>
</dbReference>
<feature type="domain" description="Cytochrome oxidase subunit II transmembrane region profile" evidence="21">
    <location>
        <begin position="1"/>
        <end position="91"/>
    </location>
</feature>
<dbReference type="FunFam" id="2.60.40.420:FF:000001">
    <property type="entry name" value="Cytochrome c oxidase subunit 2"/>
    <property type="match status" value="1"/>
</dbReference>
<dbReference type="Pfam" id="PF02790">
    <property type="entry name" value="COX2_TM"/>
    <property type="match status" value="1"/>
</dbReference>
<comment type="subcellular location">
    <subcellularLocation>
        <location evidence="1 18">Mitochondrion inner membrane</location>
        <topology evidence="1 18">Multi-pass membrane protein</topology>
    </subcellularLocation>
</comment>
<dbReference type="InterPro" id="IPR034210">
    <property type="entry name" value="CcO_II_C"/>
</dbReference>
<evidence type="ECO:0000256" key="19">
    <source>
        <dbReference type="SAM" id="Phobius"/>
    </source>
</evidence>
<comment type="subunit">
    <text evidence="3">Component of the cytochrome c oxidase (complex IV, CIV), a multisubunit enzyme composed of a catalytic core of 3 subunits and several supernumerary subunits. The complex exists as a monomer or a dimer and forms supercomplexes (SCs) in the inner mitochondrial membrane with ubiquinol-cytochrome c oxidoreductase (cytochrome b-c1 complex, complex III, CIII).</text>
</comment>
<protein>
    <recommendedName>
        <fullName evidence="4 18">Cytochrome c oxidase subunit 2</fullName>
    </recommendedName>
</protein>
<evidence type="ECO:0000259" key="20">
    <source>
        <dbReference type="PROSITE" id="PS50857"/>
    </source>
</evidence>
<dbReference type="InterPro" id="IPR011759">
    <property type="entry name" value="Cyt_c_oxidase_su2_TM_dom"/>
</dbReference>
<organism evidence="22">
    <name type="scientific">Columbicola passerinae</name>
    <dbReference type="NCBI Taxonomy" id="128994"/>
    <lineage>
        <taxon>Eukaryota</taxon>
        <taxon>Metazoa</taxon>
        <taxon>Ecdysozoa</taxon>
        <taxon>Arthropoda</taxon>
        <taxon>Hexapoda</taxon>
        <taxon>Insecta</taxon>
        <taxon>Pterygota</taxon>
        <taxon>Neoptera</taxon>
        <taxon>Paraneoptera</taxon>
        <taxon>Psocodea</taxon>
        <taxon>Troctomorpha</taxon>
        <taxon>Phthiraptera</taxon>
        <taxon>Ischnocera</taxon>
        <taxon>Philopteridae</taxon>
        <taxon>Columbicola</taxon>
    </lineage>
</organism>
<reference evidence="22" key="1">
    <citation type="submission" date="2020-02" db="EMBL/GenBank/DDBJ databases">
        <title>Mitochondrial genomes of Columbicola feather lice are highly fragmented, indicating repeated evolution of minicircle-type genomes in parasitic lice.</title>
        <authorList>
            <person name="Sweet A."/>
            <person name="Johnson K."/>
            <person name="Cameron S."/>
        </authorList>
    </citation>
    <scope>NUCLEOTIDE SEQUENCE</scope>
    <source>
        <strain evidence="22">15-8</strain>
        <tissue evidence="22">Whole louse</tissue>
    </source>
</reference>
<evidence type="ECO:0000256" key="17">
    <source>
        <dbReference type="ARBA" id="ARBA00049512"/>
    </source>
</evidence>
<dbReference type="EMBL" id="MT094288">
    <property type="protein sequence ID" value="QIN90103.1"/>
    <property type="molecule type" value="Genomic_DNA"/>
</dbReference>
<evidence type="ECO:0000256" key="1">
    <source>
        <dbReference type="ARBA" id="ARBA00004448"/>
    </source>
</evidence>
<dbReference type="PROSITE" id="PS50857">
    <property type="entry name" value="COX2_CUA"/>
    <property type="match status" value="1"/>
</dbReference>
<dbReference type="PANTHER" id="PTHR22888">
    <property type="entry name" value="CYTOCHROME C OXIDASE, SUBUNIT II"/>
    <property type="match status" value="1"/>
</dbReference>
<keyword evidence="6 18" id="KW-0679">Respiratory chain</keyword>
<evidence type="ECO:0000256" key="13">
    <source>
        <dbReference type="ARBA" id="ARBA00022989"/>
    </source>
</evidence>
<sequence>MPFWNQISLQDSASVNMYLISSFHDHVMMVVVLVVSLVLYLIFTILKNSLLNRNFHKNEWLELVWTIIPGVILVTMAMPSLYSLYMVEEMFNPLITFKAIGHQWFWSYEFSDFKEVYYDSYLVTDTQEKNSFRLLEVDNNLVVPVSTEIRMITTSADVIHSWTLPSLGVKLDSVPGRLNQSFFFPIRMGVVYGQCSEICGSLHSFMPICMEIVPSKDFINWVSLFY</sequence>
<dbReference type="PRINTS" id="PR01166">
    <property type="entry name" value="CYCOXIDASEII"/>
</dbReference>
<evidence type="ECO:0000256" key="2">
    <source>
        <dbReference type="ARBA" id="ARBA00007866"/>
    </source>
</evidence>
<dbReference type="CDD" id="cd13912">
    <property type="entry name" value="CcO_II_C"/>
    <property type="match status" value="1"/>
</dbReference>
<gene>
    <name evidence="22" type="primary">COX2</name>
</gene>
<dbReference type="SUPFAM" id="SSF81464">
    <property type="entry name" value="Cytochrome c oxidase subunit II-like, transmembrane region"/>
    <property type="match status" value="1"/>
</dbReference>
<accession>A0A6G8QRX0</accession>
<feature type="transmembrane region" description="Helical" evidence="19">
    <location>
        <begin position="63"/>
        <end position="85"/>
    </location>
</feature>
<evidence type="ECO:0000256" key="4">
    <source>
        <dbReference type="ARBA" id="ARBA00015946"/>
    </source>
</evidence>
<dbReference type="Pfam" id="PF00116">
    <property type="entry name" value="COX2"/>
    <property type="match status" value="1"/>
</dbReference>
<keyword evidence="9 18" id="KW-0999">Mitochondrion inner membrane</keyword>
<keyword evidence="13 19" id="KW-1133">Transmembrane helix</keyword>
<evidence type="ECO:0000259" key="21">
    <source>
        <dbReference type="PROSITE" id="PS50999"/>
    </source>
</evidence>
<geneLocation type="mitochondrion" evidence="22"/>
<dbReference type="GO" id="GO:0042773">
    <property type="term" value="P:ATP synthesis coupled electron transport"/>
    <property type="evidence" value="ECO:0007669"/>
    <property type="project" value="TreeGrafter"/>
</dbReference>
<evidence type="ECO:0000256" key="14">
    <source>
        <dbReference type="ARBA" id="ARBA00023008"/>
    </source>
</evidence>
<proteinExistence type="inferred from homology"/>
<dbReference type="SUPFAM" id="SSF49503">
    <property type="entry name" value="Cupredoxins"/>
    <property type="match status" value="1"/>
</dbReference>
<dbReference type="InterPro" id="IPR001505">
    <property type="entry name" value="Copper_CuA"/>
</dbReference>
<dbReference type="PROSITE" id="PS00078">
    <property type="entry name" value="COX2"/>
    <property type="match status" value="1"/>
</dbReference>
<dbReference type="Gene3D" id="1.10.287.90">
    <property type="match status" value="1"/>
</dbReference>
<keyword evidence="5 18" id="KW-0813">Transport</keyword>
<dbReference type="InterPro" id="IPR002429">
    <property type="entry name" value="CcO_II-like_C"/>
</dbReference>
<keyword evidence="8 18" id="KW-0479">Metal-binding</keyword>
<dbReference type="PROSITE" id="PS50999">
    <property type="entry name" value="COX2_TM"/>
    <property type="match status" value="1"/>
</dbReference>
<keyword evidence="16 18" id="KW-0472">Membrane</keyword>
<evidence type="ECO:0000256" key="5">
    <source>
        <dbReference type="ARBA" id="ARBA00022448"/>
    </source>
</evidence>
<feature type="domain" description="Cytochrome oxidase subunit II copper A binding" evidence="20">
    <location>
        <begin position="92"/>
        <end position="224"/>
    </location>
</feature>
<evidence type="ECO:0000256" key="6">
    <source>
        <dbReference type="ARBA" id="ARBA00022660"/>
    </source>
</evidence>
<evidence type="ECO:0000256" key="16">
    <source>
        <dbReference type="ARBA" id="ARBA00023136"/>
    </source>
</evidence>
<feature type="transmembrane region" description="Helical" evidence="19">
    <location>
        <begin position="26"/>
        <end position="43"/>
    </location>
</feature>
<dbReference type="GO" id="GO:0005507">
    <property type="term" value="F:copper ion binding"/>
    <property type="evidence" value="ECO:0007669"/>
    <property type="project" value="InterPro"/>
</dbReference>
<comment type="catalytic activity">
    <reaction evidence="17">
        <text>4 Fe(II)-[cytochrome c] + O2 + 8 H(+)(in) = 4 Fe(III)-[cytochrome c] + 2 H2O + 4 H(+)(out)</text>
        <dbReference type="Rhea" id="RHEA:11436"/>
        <dbReference type="Rhea" id="RHEA-COMP:10350"/>
        <dbReference type="Rhea" id="RHEA-COMP:14399"/>
        <dbReference type="ChEBI" id="CHEBI:15377"/>
        <dbReference type="ChEBI" id="CHEBI:15378"/>
        <dbReference type="ChEBI" id="CHEBI:15379"/>
        <dbReference type="ChEBI" id="CHEBI:29033"/>
        <dbReference type="ChEBI" id="CHEBI:29034"/>
        <dbReference type="EC" id="7.1.1.9"/>
    </reaction>
    <physiologicalReaction direction="left-to-right" evidence="17">
        <dbReference type="Rhea" id="RHEA:11437"/>
    </physiologicalReaction>
</comment>
<evidence type="ECO:0000313" key="22">
    <source>
        <dbReference type="EMBL" id="QIN90103.1"/>
    </source>
</evidence>
<evidence type="ECO:0000256" key="3">
    <source>
        <dbReference type="ARBA" id="ARBA00011164"/>
    </source>
</evidence>
<evidence type="ECO:0000256" key="7">
    <source>
        <dbReference type="ARBA" id="ARBA00022692"/>
    </source>
</evidence>
<keyword evidence="12 18" id="KW-0249">Electron transport</keyword>